<evidence type="ECO:0000256" key="1">
    <source>
        <dbReference type="SAM" id="MobiDB-lite"/>
    </source>
</evidence>
<feature type="region of interest" description="Disordered" evidence="1">
    <location>
        <begin position="125"/>
        <end position="163"/>
    </location>
</feature>
<comment type="caution">
    <text evidence="2">The sequence shown here is derived from an EMBL/GenBank/DDBJ whole genome shotgun (WGS) entry which is preliminary data.</text>
</comment>
<name>A0A8J8NQM1_HALGN</name>
<feature type="compositionally biased region" description="Low complexity" evidence="1">
    <location>
        <begin position="76"/>
        <end position="93"/>
    </location>
</feature>
<proteinExistence type="predicted"/>
<dbReference type="Proteomes" id="UP000785679">
    <property type="component" value="Unassembled WGS sequence"/>
</dbReference>
<keyword evidence="3" id="KW-1185">Reference proteome</keyword>
<organism evidence="2 3">
    <name type="scientific">Halteria grandinella</name>
    <dbReference type="NCBI Taxonomy" id="5974"/>
    <lineage>
        <taxon>Eukaryota</taxon>
        <taxon>Sar</taxon>
        <taxon>Alveolata</taxon>
        <taxon>Ciliophora</taxon>
        <taxon>Intramacronucleata</taxon>
        <taxon>Spirotrichea</taxon>
        <taxon>Stichotrichia</taxon>
        <taxon>Sporadotrichida</taxon>
        <taxon>Halteriidae</taxon>
        <taxon>Halteria</taxon>
    </lineage>
</organism>
<dbReference type="AlphaFoldDB" id="A0A8J8NQM1"/>
<dbReference type="EMBL" id="RRYP01009550">
    <property type="protein sequence ID" value="TNV78989.1"/>
    <property type="molecule type" value="Genomic_DNA"/>
</dbReference>
<evidence type="ECO:0000313" key="2">
    <source>
        <dbReference type="EMBL" id="TNV78989.1"/>
    </source>
</evidence>
<gene>
    <name evidence="2" type="ORF">FGO68_gene17607</name>
</gene>
<feature type="region of interest" description="Disordered" evidence="1">
    <location>
        <begin position="71"/>
        <end position="106"/>
    </location>
</feature>
<sequence length="163" mass="18752">MDLHINTDLYDHSIRDPSLYLNNFPTLKSKSSDSPLDLSKRFDFQNISEYNLETSYIENLTKVLDIIQQERERSYRSNNSESSRSASQSIQTNEECHYLPNQQPTNFQTSSSLCKTFRQEEKSFASYEKHSDSEKGCGQSLHEDGKCLFPPTEDGTSHQTPPN</sequence>
<accession>A0A8J8NQM1</accession>
<protein>
    <submittedName>
        <fullName evidence="2">Uncharacterized protein</fullName>
    </submittedName>
</protein>
<feature type="compositionally biased region" description="Basic and acidic residues" evidence="1">
    <location>
        <begin position="125"/>
        <end position="146"/>
    </location>
</feature>
<reference evidence="2" key="1">
    <citation type="submission" date="2019-06" db="EMBL/GenBank/DDBJ databases">
        <authorList>
            <person name="Zheng W."/>
        </authorList>
    </citation>
    <scope>NUCLEOTIDE SEQUENCE</scope>
    <source>
        <strain evidence="2">QDHG01</strain>
    </source>
</reference>
<evidence type="ECO:0000313" key="3">
    <source>
        <dbReference type="Proteomes" id="UP000785679"/>
    </source>
</evidence>